<name>A0A6J6I0Q5_9ZZZZ</name>
<gene>
    <name evidence="2" type="ORF">UFOPK1808_00669</name>
    <name evidence="3" type="ORF">UFOPK1889_00739</name>
</gene>
<dbReference type="EMBL" id="CAEZUZ010000113">
    <property type="protein sequence ID" value="CAB4618876.1"/>
    <property type="molecule type" value="Genomic_DNA"/>
</dbReference>
<evidence type="ECO:0000256" key="1">
    <source>
        <dbReference type="SAM" id="MobiDB-lite"/>
    </source>
</evidence>
<accession>A0A6J6I0Q5</accession>
<feature type="region of interest" description="Disordered" evidence="1">
    <location>
        <begin position="1"/>
        <end position="23"/>
    </location>
</feature>
<sequence length="106" mass="11952">MSMPLAAHRNRSKKTVASGEPDSSAYPFHMRRLKKFEIEELLATYDAHSIANLTIAVGLIFNVAFDSWEQAVAALPFSDQRKQDLMMGTTQALDQLLKQLVEERTL</sequence>
<organism evidence="3">
    <name type="scientific">freshwater metagenome</name>
    <dbReference type="NCBI Taxonomy" id="449393"/>
    <lineage>
        <taxon>unclassified sequences</taxon>
        <taxon>metagenomes</taxon>
        <taxon>ecological metagenomes</taxon>
    </lineage>
</organism>
<reference evidence="3" key="1">
    <citation type="submission" date="2020-05" db="EMBL/GenBank/DDBJ databases">
        <authorList>
            <person name="Chiriac C."/>
            <person name="Salcher M."/>
            <person name="Ghai R."/>
            <person name="Kavagutti S V."/>
        </authorList>
    </citation>
    <scope>NUCLEOTIDE SEQUENCE</scope>
</reference>
<dbReference type="AlphaFoldDB" id="A0A6J6I0Q5"/>
<evidence type="ECO:0000313" key="2">
    <source>
        <dbReference type="EMBL" id="CAB4599653.1"/>
    </source>
</evidence>
<evidence type="ECO:0000313" key="3">
    <source>
        <dbReference type="EMBL" id="CAB4618876.1"/>
    </source>
</evidence>
<proteinExistence type="predicted"/>
<protein>
    <submittedName>
        <fullName evidence="3">Unannotated protein</fullName>
    </submittedName>
</protein>
<dbReference type="EMBL" id="CAEZUL010000060">
    <property type="protein sequence ID" value="CAB4599653.1"/>
    <property type="molecule type" value="Genomic_DNA"/>
</dbReference>